<sequence>MLIISSICTGSSKSFGADEPFGPSLSKPFSSSSYDIRRALRQAQDERLFLSSLPDHLVMRLNV</sequence>
<reference evidence="1" key="1">
    <citation type="submission" date="2020-02" db="EMBL/GenBank/DDBJ databases">
        <authorList>
            <person name="Meier V. D."/>
        </authorList>
    </citation>
    <scope>NUCLEOTIDE SEQUENCE</scope>
    <source>
        <strain evidence="1">AVDCRST_MAG91</strain>
    </source>
</reference>
<gene>
    <name evidence="1" type="ORF">AVDCRST_MAG91-3376</name>
</gene>
<name>A0A6J4TYY7_9SPHN</name>
<protein>
    <submittedName>
        <fullName evidence="1">Uncharacterized protein</fullName>
    </submittedName>
</protein>
<dbReference type="AlphaFoldDB" id="A0A6J4TYY7"/>
<proteinExistence type="predicted"/>
<organism evidence="1">
    <name type="scientific">uncultured Sphingomonadaceae bacterium</name>
    <dbReference type="NCBI Taxonomy" id="169976"/>
    <lineage>
        <taxon>Bacteria</taxon>
        <taxon>Pseudomonadati</taxon>
        <taxon>Pseudomonadota</taxon>
        <taxon>Alphaproteobacteria</taxon>
        <taxon>Sphingomonadales</taxon>
        <taxon>Sphingomonadaceae</taxon>
        <taxon>environmental samples</taxon>
    </lineage>
</organism>
<evidence type="ECO:0000313" key="1">
    <source>
        <dbReference type="EMBL" id="CAA9535602.1"/>
    </source>
</evidence>
<accession>A0A6J4TYY7</accession>
<dbReference type="EMBL" id="CADCVX010000585">
    <property type="protein sequence ID" value="CAA9535602.1"/>
    <property type="molecule type" value="Genomic_DNA"/>
</dbReference>